<dbReference type="Proteomes" id="UP000218334">
    <property type="component" value="Unassembled WGS sequence"/>
</dbReference>
<sequence length="143" mass="16395">MLSWIIFNLLHTIIVLGTRYSMICRRVLHYEAGNQGICLNFLPGVVLLAGHSKERDIERRLSLRPSLMYFIDKGTQRDEKRTRSALGSMQREYSRSQDCIAPQDKFSGASRQVLVFLVCILSYQGIRCVISRPTAMVYPNAMH</sequence>
<gene>
    <name evidence="2" type="ORF">ARMSODRAFT_34405</name>
</gene>
<evidence type="ECO:0000313" key="2">
    <source>
        <dbReference type="EMBL" id="PBK78296.1"/>
    </source>
</evidence>
<feature type="chain" id="PRO_5013964445" evidence="1">
    <location>
        <begin position="18"/>
        <end position="143"/>
    </location>
</feature>
<reference evidence="3" key="1">
    <citation type="journal article" date="2017" name="Nat. Ecol. Evol.">
        <title>Genome expansion and lineage-specific genetic innovations in the forest pathogenic fungi Armillaria.</title>
        <authorList>
            <person name="Sipos G."/>
            <person name="Prasanna A.N."/>
            <person name="Walter M.C."/>
            <person name="O'Connor E."/>
            <person name="Balint B."/>
            <person name="Krizsan K."/>
            <person name="Kiss B."/>
            <person name="Hess J."/>
            <person name="Varga T."/>
            <person name="Slot J."/>
            <person name="Riley R."/>
            <person name="Boka B."/>
            <person name="Rigling D."/>
            <person name="Barry K."/>
            <person name="Lee J."/>
            <person name="Mihaltcheva S."/>
            <person name="LaButti K."/>
            <person name="Lipzen A."/>
            <person name="Waldron R."/>
            <person name="Moloney N.M."/>
            <person name="Sperisen C."/>
            <person name="Kredics L."/>
            <person name="Vagvoelgyi C."/>
            <person name="Patrignani A."/>
            <person name="Fitzpatrick D."/>
            <person name="Nagy I."/>
            <person name="Doyle S."/>
            <person name="Anderson J.B."/>
            <person name="Grigoriev I.V."/>
            <person name="Gueldener U."/>
            <person name="Muensterkoetter M."/>
            <person name="Nagy L.G."/>
        </authorList>
    </citation>
    <scope>NUCLEOTIDE SEQUENCE [LARGE SCALE GENOMIC DNA]</scope>
    <source>
        <strain evidence="3">28-4</strain>
    </source>
</reference>
<organism evidence="2 3">
    <name type="scientific">Armillaria solidipes</name>
    <dbReference type="NCBI Taxonomy" id="1076256"/>
    <lineage>
        <taxon>Eukaryota</taxon>
        <taxon>Fungi</taxon>
        <taxon>Dikarya</taxon>
        <taxon>Basidiomycota</taxon>
        <taxon>Agaricomycotina</taxon>
        <taxon>Agaricomycetes</taxon>
        <taxon>Agaricomycetidae</taxon>
        <taxon>Agaricales</taxon>
        <taxon>Marasmiineae</taxon>
        <taxon>Physalacriaceae</taxon>
        <taxon>Armillaria</taxon>
    </lineage>
</organism>
<dbReference type="EMBL" id="KZ293415">
    <property type="protein sequence ID" value="PBK78296.1"/>
    <property type="molecule type" value="Genomic_DNA"/>
</dbReference>
<dbReference type="AlphaFoldDB" id="A0A2H3CSL7"/>
<keyword evidence="1" id="KW-0732">Signal</keyword>
<protein>
    <submittedName>
        <fullName evidence="2">Uncharacterized protein</fullName>
    </submittedName>
</protein>
<name>A0A2H3CSL7_9AGAR</name>
<evidence type="ECO:0000256" key="1">
    <source>
        <dbReference type="SAM" id="SignalP"/>
    </source>
</evidence>
<accession>A0A2H3CSL7</accession>
<keyword evidence="3" id="KW-1185">Reference proteome</keyword>
<evidence type="ECO:0000313" key="3">
    <source>
        <dbReference type="Proteomes" id="UP000218334"/>
    </source>
</evidence>
<feature type="signal peptide" evidence="1">
    <location>
        <begin position="1"/>
        <end position="17"/>
    </location>
</feature>
<proteinExistence type="predicted"/>